<dbReference type="AlphaFoldDB" id="A0A645CQ96"/>
<name>A0A645CQ96_9ZZZZ</name>
<gene>
    <name evidence="1" type="ORF">SDC9_126118</name>
</gene>
<protein>
    <submittedName>
        <fullName evidence="1">Uncharacterized protein</fullName>
    </submittedName>
</protein>
<accession>A0A645CQ96</accession>
<organism evidence="1">
    <name type="scientific">bioreactor metagenome</name>
    <dbReference type="NCBI Taxonomy" id="1076179"/>
    <lineage>
        <taxon>unclassified sequences</taxon>
        <taxon>metagenomes</taxon>
        <taxon>ecological metagenomes</taxon>
    </lineage>
</organism>
<sequence length="142" mass="15392">MFHIGFDLAGRRQLVVGLIILKPGLKIALPLAVSGEGVPFRLFAPGVQLQQVFGHFGRGLFDLGFCLDPIGAAQFRKVHLFAVTRRGVAAEQIQLGDRHKQRVGPGVLNFNVVFDNALQIQPLDRGVNADAVVLVHHVVTGL</sequence>
<dbReference type="EMBL" id="VSSQ01029104">
    <property type="protein sequence ID" value="MPM79087.1"/>
    <property type="molecule type" value="Genomic_DNA"/>
</dbReference>
<evidence type="ECO:0000313" key="1">
    <source>
        <dbReference type="EMBL" id="MPM79087.1"/>
    </source>
</evidence>
<comment type="caution">
    <text evidence="1">The sequence shown here is derived from an EMBL/GenBank/DDBJ whole genome shotgun (WGS) entry which is preliminary data.</text>
</comment>
<proteinExistence type="predicted"/>
<reference evidence="1" key="1">
    <citation type="submission" date="2019-08" db="EMBL/GenBank/DDBJ databases">
        <authorList>
            <person name="Kucharzyk K."/>
            <person name="Murdoch R.W."/>
            <person name="Higgins S."/>
            <person name="Loffler F."/>
        </authorList>
    </citation>
    <scope>NUCLEOTIDE SEQUENCE</scope>
</reference>